<protein>
    <submittedName>
        <fullName evidence="4">Unannotated protein</fullName>
    </submittedName>
</protein>
<dbReference type="Gene3D" id="3.30.420.150">
    <property type="entry name" value="Exopolyphosphatase. Domain 2"/>
    <property type="match status" value="1"/>
</dbReference>
<gene>
    <name evidence="4" type="ORF">UFOPK2925_01455</name>
</gene>
<dbReference type="InterPro" id="IPR030673">
    <property type="entry name" value="PyroPPase_GppA_Ppx"/>
</dbReference>
<organism evidence="4">
    <name type="scientific">freshwater metagenome</name>
    <dbReference type="NCBI Taxonomy" id="449393"/>
    <lineage>
        <taxon>unclassified sequences</taxon>
        <taxon>metagenomes</taxon>
        <taxon>ecological metagenomes</taxon>
    </lineage>
</organism>
<evidence type="ECO:0000313" key="4">
    <source>
        <dbReference type="EMBL" id="CAB4790914.1"/>
    </source>
</evidence>
<evidence type="ECO:0000256" key="1">
    <source>
        <dbReference type="ARBA" id="ARBA00022801"/>
    </source>
</evidence>
<dbReference type="GO" id="GO:0016462">
    <property type="term" value="F:pyrophosphatase activity"/>
    <property type="evidence" value="ECO:0007669"/>
    <property type="project" value="TreeGrafter"/>
</dbReference>
<accession>A0A6J6X5R7</accession>
<dbReference type="InterPro" id="IPR003607">
    <property type="entry name" value="HD/PDEase_dom"/>
</dbReference>
<dbReference type="CDD" id="cd24056">
    <property type="entry name" value="ASKHA_NBD_MtPPX1-like"/>
    <property type="match status" value="1"/>
</dbReference>
<dbReference type="PANTHER" id="PTHR30005:SF0">
    <property type="entry name" value="RETROGRADE REGULATION PROTEIN 2"/>
    <property type="match status" value="1"/>
</dbReference>
<dbReference type="InterPro" id="IPR050273">
    <property type="entry name" value="GppA/Ppx_hydrolase"/>
</dbReference>
<dbReference type="InterPro" id="IPR048950">
    <property type="entry name" value="Ppx_GppA_C"/>
</dbReference>
<name>A0A6J6X5R7_9ZZZZ</name>
<evidence type="ECO:0000259" key="2">
    <source>
        <dbReference type="Pfam" id="PF02541"/>
    </source>
</evidence>
<dbReference type="Gene3D" id="3.30.420.40">
    <property type="match status" value="1"/>
</dbReference>
<feature type="domain" description="Ppx/GppA phosphatase N-terminal" evidence="2">
    <location>
        <begin position="12"/>
        <end position="302"/>
    </location>
</feature>
<dbReference type="Pfam" id="PF21447">
    <property type="entry name" value="Ppx-GppA_III"/>
    <property type="match status" value="1"/>
</dbReference>
<feature type="domain" description="Ppx/GppA phosphatase C-terminal" evidence="3">
    <location>
        <begin position="315"/>
        <end position="459"/>
    </location>
</feature>
<dbReference type="PANTHER" id="PTHR30005">
    <property type="entry name" value="EXOPOLYPHOSPHATASE"/>
    <property type="match status" value="1"/>
</dbReference>
<dbReference type="Pfam" id="PF02541">
    <property type="entry name" value="Ppx-GppA"/>
    <property type="match status" value="1"/>
</dbReference>
<dbReference type="EMBL" id="CAEZZU010000265">
    <property type="protein sequence ID" value="CAB4790914.1"/>
    <property type="molecule type" value="Genomic_DNA"/>
</dbReference>
<dbReference type="PIRSF" id="PIRSF001267">
    <property type="entry name" value="Pyrophosphatase_GppA_Ppx"/>
    <property type="match status" value="1"/>
</dbReference>
<dbReference type="SUPFAM" id="SSF109604">
    <property type="entry name" value="HD-domain/PDEase-like"/>
    <property type="match status" value="1"/>
</dbReference>
<dbReference type="InterPro" id="IPR003695">
    <property type="entry name" value="Ppx_GppA_N"/>
</dbReference>
<proteinExistence type="predicted"/>
<dbReference type="Gene3D" id="1.10.3210.10">
    <property type="entry name" value="Hypothetical protein af1432"/>
    <property type="match status" value="1"/>
</dbReference>
<keyword evidence="1" id="KW-0378">Hydrolase</keyword>
<dbReference type="InterPro" id="IPR043129">
    <property type="entry name" value="ATPase_NBD"/>
</dbReference>
<sequence>MDLGSNSFHLVVADVRPDGTFAPTIREKEMLHLGEDVTRLGEIPQASADSAVAAIRRFRKLAEAAGADEIHAKATSAIRSAENGPALVDRIEAEAGVVVDVIDGLEEARLIFTAIRAAVVLDPGPAICFDLGGGSLEIAVGDKNGMQFAASERLGVGRLTAIYAEKDPLSDAARRSMREHCISLLSPIAKQVEHLGAKLAVGSSGSFEALATMVAATTSGGTPNSLNQYSFTFEDFLPLYRSITRSTQAERRAIPGMDLKRVDLVASAAVVLRSIFEVFNLKELTISDWALREGIVLDAIAQHEPEEWTGELQSIRRGSVLGLARRCSWPEAHSLHVSKLALQCFDATRHIHGLDLLDRELLEYAAILHDIGEHVAHEGHEKHAAYLVRHGELRGFSPAEITMIVALVRWHRRGEVRADSRTGDLDRYALQKCRILTGILRIADGLDRSRHQIITDIQVSSNPSLILFRLSTRLDPELEIWGARRKRGVLEATLGRDIEFTAHPARREPAN</sequence>
<dbReference type="CDD" id="cd00077">
    <property type="entry name" value="HDc"/>
    <property type="match status" value="1"/>
</dbReference>
<evidence type="ECO:0000259" key="3">
    <source>
        <dbReference type="Pfam" id="PF21447"/>
    </source>
</evidence>
<reference evidence="4" key="1">
    <citation type="submission" date="2020-05" db="EMBL/GenBank/DDBJ databases">
        <authorList>
            <person name="Chiriac C."/>
            <person name="Salcher M."/>
            <person name="Ghai R."/>
            <person name="Kavagutti S V."/>
        </authorList>
    </citation>
    <scope>NUCLEOTIDE SEQUENCE</scope>
</reference>
<dbReference type="AlphaFoldDB" id="A0A6J6X5R7"/>
<dbReference type="SUPFAM" id="SSF53067">
    <property type="entry name" value="Actin-like ATPase domain"/>
    <property type="match status" value="2"/>
</dbReference>